<evidence type="ECO:0000256" key="8">
    <source>
        <dbReference type="SAM" id="Phobius"/>
    </source>
</evidence>
<evidence type="ECO:0000256" key="5">
    <source>
        <dbReference type="ARBA" id="ARBA00023224"/>
    </source>
</evidence>
<keyword evidence="2 8" id="KW-0812">Transmembrane</keyword>
<comment type="subcellular location">
    <subcellularLocation>
        <location evidence="1">Membrane</location>
        <topology evidence="1">Multi-pass membrane protein</topology>
    </subcellularLocation>
</comment>
<keyword evidence="5 7" id="KW-0807">Transducer</keyword>
<dbReference type="PROSITE" id="PS50111">
    <property type="entry name" value="CHEMOTAXIS_TRANSDUC_2"/>
    <property type="match status" value="1"/>
</dbReference>
<dbReference type="Pfam" id="PF00015">
    <property type="entry name" value="MCPsignal"/>
    <property type="match status" value="1"/>
</dbReference>
<evidence type="ECO:0000313" key="11">
    <source>
        <dbReference type="EMBL" id="SFU30172.1"/>
    </source>
</evidence>
<dbReference type="PROSITE" id="PS50885">
    <property type="entry name" value="HAMP"/>
    <property type="match status" value="1"/>
</dbReference>
<evidence type="ECO:0000256" key="6">
    <source>
        <dbReference type="ARBA" id="ARBA00029447"/>
    </source>
</evidence>
<feature type="transmembrane region" description="Helical" evidence="8">
    <location>
        <begin position="322"/>
        <end position="342"/>
    </location>
</feature>
<dbReference type="InterPro" id="IPR003660">
    <property type="entry name" value="HAMP_dom"/>
</dbReference>
<dbReference type="SUPFAM" id="SSF58104">
    <property type="entry name" value="Methyl-accepting chemotaxis protein (MCP) signaling domain"/>
    <property type="match status" value="1"/>
</dbReference>
<evidence type="ECO:0000256" key="2">
    <source>
        <dbReference type="ARBA" id="ARBA00022692"/>
    </source>
</evidence>
<keyword evidence="3 8" id="KW-1133">Transmembrane helix</keyword>
<gene>
    <name evidence="11" type="ORF">SAMN05216339_101237</name>
</gene>
<dbReference type="OrthoDB" id="9177152at2"/>
<dbReference type="SMART" id="SM00283">
    <property type="entry name" value="MA"/>
    <property type="match status" value="1"/>
</dbReference>
<evidence type="ECO:0000259" key="9">
    <source>
        <dbReference type="PROSITE" id="PS50111"/>
    </source>
</evidence>
<keyword evidence="4 8" id="KW-0472">Membrane</keyword>
<feature type="transmembrane region" description="Helical" evidence="8">
    <location>
        <begin position="27"/>
        <end position="46"/>
    </location>
</feature>
<dbReference type="EMBL" id="FPBL01000001">
    <property type="protein sequence ID" value="SFU30172.1"/>
    <property type="molecule type" value="Genomic_DNA"/>
</dbReference>
<dbReference type="Gene3D" id="1.10.287.950">
    <property type="entry name" value="Methyl-accepting chemotaxis protein"/>
    <property type="match status" value="1"/>
</dbReference>
<evidence type="ECO:0000313" key="12">
    <source>
        <dbReference type="Proteomes" id="UP000183926"/>
    </source>
</evidence>
<dbReference type="Proteomes" id="UP000183926">
    <property type="component" value="Unassembled WGS sequence"/>
</dbReference>
<name>A0A1I7F1U7_9PROT</name>
<dbReference type="PANTHER" id="PTHR32089:SF119">
    <property type="entry name" value="METHYL-ACCEPTING CHEMOTAXIS PROTEIN CTPL"/>
    <property type="match status" value="1"/>
</dbReference>
<dbReference type="CDD" id="cd11386">
    <property type="entry name" value="MCP_signal"/>
    <property type="match status" value="1"/>
</dbReference>
<proteinExistence type="inferred from homology"/>
<evidence type="ECO:0000256" key="7">
    <source>
        <dbReference type="PROSITE-ProRule" id="PRU00284"/>
    </source>
</evidence>
<protein>
    <submittedName>
        <fullName evidence="11">Methyl-accepting chemotaxis sensory transducer</fullName>
    </submittedName>
</protein>
<organism evidence="11 12">
    <name type="scientific">Nitrosomonas eutropha</name>
    <dbReference type="NCBI Taxonomy" id="916"/>
    <lineage>
        <taxon>Bacteria</taxon>
        <taxon>Pseudomonadati</taxon>
        <taxon>Pseudomonadota</taxon>
        <taxon>Betaproteobacteria</taxon>
        <taxon>Nitrosomonadales</taxon>
        <taxon>Nitrosomonadaceae</taxon>
        <taxon>Nitrosomonas</taxon>
    </lineage>
</organism>
<evidence type="ECO:0000256" key="3">
    <source>
        <dbReference type="ARBA" id="ARBA00022989"/>
    </source>
</evidence>
<reference evidence="11 12" key="1">
    <citation type="submission" date="2016-10" db="EMBL/GenBank/DDBJ databases">
        <authorList>
            <person name="de Groot N.N."/>
        </authorList>
    </citation>
    <scope>NUCLEOTIDE SEQUENCE [LARGE SCALE GENOMIC DNA]</scope>
    <source>
        <strain evidence="11 12">Nm24</strain>
    </source>
</reference>
<dbReference type="GO" id="GO:0007165">
    <property type="term" value="P:signal transduction"/>
    <property type="evidence" value="ECO:0007669"/>
    <property type="project" value="UniProtKB-KW"/>
</dbReference>
<dbReference type="GO" id="GO:0016020">
    <property type="term" value="C:membrane"/>
    <property type="evidence" value="ECO:0007669"/>
    <property type="project" value="UniProtKB-SubCell"/>
</dbReference>
<evidence type="ECO:0000256" key="4">
    <source>
        <dbReference type="ARBA" id="ARBA00023136"/>
    </source>
</evidence>
<comment type="similarity">
    <text evidence="6">Belongs to the methyl-accepting chemotaxis (MCP) protein family.</text>
</comment>
<dbReference type="AlphaFoldDB" id="A0A1I7F1U7"/>
<feature type="domain" description="HAMP" evidence="10">
    <location>
        <begin position="358"/>
        <end position="409"/>
    </location>
</feature>
<dbReference type="PANTHER" id="PTHR32089">
    <property type="entry name" value="METHYL-ACCEPTING CHEMOTAXIS PROTEIN MCPB"/>
    <property type="match status" value="1"/>
</dbReference>
<accession>A0A1I7F1U7</accession>
<feature type="domain" description="Methyl-accepting transducer" evidence="9">
    <location>
        <begin position="414"/>
        <end position="650"/>
    </location>
</feature>
<evidence type="ECO:0000256" key="1">
    <source>
        <dbReference type="ARBA" id="ARBA00004141"/>
    </source>
</evidence>
<evidence type="ECO:0000259" key="10">
    <source>
        <dbReference type="PROSITE" id="PS50885"/>
    </source>
</evidence>
<dbReference type="InterPro" id="IPR004089">
    <property type="entry name" value="MCPsignal_dom"/>
</dbReference>
<sequence length="686" mass="75149">MTGCNNPNDMTVLLPVTRYLQIFRRSWLPGALSVLFLLIALIMLRVDTQQARNHTASLEVIGRIHTSIQHLVIISREALRGNEQAFVQLRNNLDQLNHYSTLLQYGGEYQRETIPAVAELLSADLFKSFQNTLRTKENQARQILESREVLINLAEILKRVDLVNNGLQKKLQDFSAELAQTGHASSQAVAVETVKILVQFITGSVSSVIQGGFQVSGTTDQLPGDSEQITGMIQTLIKGRDWLYSTVLGNQLPSETLSEIRIQFNALEDLLRVAQKLTPEATGAWHAMHETFSASDRLSTLVGQIEQAIIEHNSSEGTSITVLFYLAVMLTILSGLVFIQMFSTSLRKRIHQGEQDVETTQKAILRLLDEMEIPAGGDLTARMSVTENITGTIADSINLTIEALQELVKKVNHASSQVIDASHQAEQISSDLLAATQEQAHKIEDATVAVLGVAESLEAVSDSAEECADVAKQTLHAAENGANAVQDAMAGMNEIRVYIQETSKRIKRLGESSQEIGEIVTLISDITEQTNILALNASIQATTAGEAGKGFSVIAQEIQRLAEHSTEATRQISTLIRNIRGDAQDTIIAMERSTASVVGGTRRANTTGSALEEIEIISKRLAQLVIRITEATRTQTRVSNKVVKSMEDILSITRQTTQSTQQNADSIRQIAAHVTDLKSSVTNFKV</sequence>